<name>A0A0R3WEA4_TAEAS</name>
<dbReference type="WBParaSite" id="TASK_0000913601-mRNA-1">
    <property type="protein sequence ID" value="TASK_0000913601-mRNA-1"/>
    <property type="gene ID" value="TASK_0000913601"/>
</dbReference>
<evidence type="ECO:0000313" key="4">
    <source>
        <dbReference type="Proteomes" id="UP000282613"/>
    </source>
</evidence>
<sequence length="260" mass="29892">MRIELQCVQSITVSFYHLISHPEFSLCIIWILLIILYFICWTYLHEPTKSSAATLPQSQDRELLSSISRETHLRRVFAPAGVFPVQVTECYERESTPSWDWNDGWSAGEVSTGMHLSGVCAFAEECGGSVLEDEDVGRRSMPVIGKIEDRGSDGIENGSSEEKAEGDEEEEREEDEEKMEALVNMEDRMEVDSDEVERDSGGVSKMCNGEMMLEAQVDTECESDTNASKKRARGRRWRRWLKRFRMRVKSRFRMSCHQVR</sequence>
<evidence type="ECO:0000256" key="1">
    <source>
        <dbReference type="SAM" id="MobiDB-lite"/>
    </source>
</evidence>
<evidence type="ECO:0000313" key="3">
    <source>
        <dbReference type="EMBL" id="VDK41963.1"/>
    </source>
</evidence>
<keyword evidence="2" id="KW-1133">Transmembrane helix</keyword>
<dbReference type="Proteomes" id="UP000282613">
    <property type="component" value="Unassembled WGS sequence"/>
</dbReference>
<dbReference type="EMBL" id="UYRS01018999">
    <property type="protein sequence ID" value="VDK41963.1"/>
    <property type="molecule type" value="Genomic_DNA"/>
</dbReference>
<evidence type="ECO:0000256" key="2">
    <source>
        <dbReference type="SAM" id="Phobius"/>
    </source>
</evidence>
<keyword evidence="2" id="KW-0472">Membrane</keyword>
<reference evidence="5" key="1">
    <citation type="submission" date="2017-02" db="UniProtKB">
        <authorList>
            <consortium name="WormBaseParasite"/>
        </authorList>
    </citation>
    <scope>IDENTIFICATION</scope>
</reference>
<proteinExistence type="predicted"/>
<organism evidence="5">
    <name type="scientific">Taenia asiatica</name>
    <name type="common">Asian tapeworm</name>
    <dbReference type="NCBI Taxonomy" id="60517"/>
    <lineage>
        <taxon>Eukaryota</taxon>
        <taxon>Metazoa</taxon>
        <taxon>Spiralia</taxon>
        <taxon>Lophotrochozoa</taxon>
        <taxon>Platyhelminthes</taxon>
        <taxon>Cestoda</taxon>
        <taxon>Eucestoda</taxon>
        <taxon>Cyclophyllidea</taxon>
        <taxon>Taeniidae</taxon>
        <taxon>Taenia</taxon>
    </lineage>
</organism>
<keyword evidence="4" id="KW-1185">Reference proteome</keyword>
<dbReference type="AlphaFoldDB" id="A0A0R3WEA4"/>
<gene>
    <name evidence="3" type="ORF">TASK_LOCUS9137</name>
</gene>
<feature type="transmembrane region" description="Helical" evidence="2">
    <location>
        <begin position="24"/>
        <end position="44"/>
    </location>
</feature>
<feature type="region of interest" description="Disordered" evidence="1">
    <location>
        <begin position="144"/>
        <end position="177"/>
    </location>
</feature>
<evidence type="ECO:0000313" key="5">
    <source>
        <dbReference type="WBParaSite" id="TASK_0000913601-mRNA-1"/>
    </source>
</evidence>
<feature type="compositionally biased region" description="Acidic residues" evidence="1">
    <location>
        <begin position="164"/>
        <end position="177"/>
    </location>
</feature>
<reference evidence="3 4" key="2">
    <citation type="submission" date="2018-11" db="EMBL/GenBank/DDBJ databases">
        <authorList>
            <consortium name="Pathogen Informatics"/>
        </authorList>
    </citation>
    <scope>NUCLEOTIDE SEQUENCE [LARGE SCALE GENOMIC DNA]</scope>
</reference>
<protein>
    <submittedName>
        <fullName evidence="5">Transmembrane protein</fullName>
    </submittedName>
</protein>
<accession>A0A0R3WEA4</accession>
<keyword evidence="2" id="KW-0812">Transmembrane</keyword>